<dbReference type="Proteomes" id="UP000031563">
    <property type="component" value="Unassembled WGS sequence"/>
</dbReference>
<dbReference type="AlphaFoldDB" id="A0A0F5I6V5"/>
<evidence type="ECO:0000313" key="1">
    <source>
        <dbReference type="EMBL" id="KKB40907.1"/>
    </source>
</evidence>
<dbReference type="RefSeq" id="WP_040047420.1">
    <property type="nucleotide sequence ID" value="NZ_JWIR02000025.1"/>
</dbReference>
<evidence type="ECO:0008006" key="3">
    <source>
        <dbReference type="Google" id="ProtNLM"/>
    </source>
</evidence>
<gene>
    <name evidence="1" type="ORF">QY95_00970</name>
</gene>
<dbReference type="EMBL" id="JWIR02000025">
    <property type="protein sequence ID" value="KKB40907.1"/>
    <property type="molecule type" value="Genomic_DNA"/>
</dbReference>
<reference evidence="1" key="1">
    <citation type="submission" date="2015-02" db="EMBL/GenBank/DDBJ databases">
        <title>Genome Assembly of Bacillaceae bacterium MTCC 8252.</title>
        <authorList>
            <person name="Verma A."/>
            <person name="Khatri I."/>
            <person name="Mual P."/>
            <person name="Subramanian S."/>
            <person name="Krishnamurthi S."/>
        </authorList>
    </citation>
    <scope>NUCLEOTIDE SEQUENCE [LARGE SCALE GENOMIC DNA]</scope>
    <source>
        <strain evidence="1">MTCC 8252</strain>
    </source>
</reference>
<dbReference type="OrthoDB" id="2022569at2"/>
<comment type="caution">
    <text evidence="1">The sequence shown here is derived from an EMBL/GenBank/DDBJ whole genome shotgun (WGS) entry which is preliminary data.</text>
</comment>
<dbReference type="STRING" id="1221996.QY95_00970"/>
<dbReference type="SUPFAM" id="SSF53756">
    <property type="entry name" value="UDP-Glycosyltransferase/glycogen phosphorylase"/>
    <property type="match status" value="1"/>
</dbReference>
<protein>
    <recommendedName>
        <fullName evidence="3">Glycosyltransferase family 4 protein</fullName>
    </recommendedName>
</protein>
<organism evidence="1 2">
    <name type="scientific">Bacillus thermotolerans</name>
    <name type="common">Quasibacillus thermotolerans</name>
    <dbReference type="NCBI Taxonomy" id="1221996"/>
    <lineage>
        <taxon>Bacteria</taxon>
        <taxon>Bacillati</taxon>
        <taxon>Bacillota</taxon>
        <taxon>Bacilli</taxon>
        <taxon>Bacillales</taxon>
        <taxon>Bacillaceae</taxon>
        <taxon>Bacillus</taxon>
    </lineage>
</organism>
<dbReference type="Gene3D" id="3.40.50.2000">
    <property type="entry name" value="Glycogen Phosphorylase B"/>
    <property type="match status" value="2"/>
</dbReference>
<accession>A0A0F5I6V5</accession>
<proteinExistence type="predicted"/>
<keyword evidence="2" id="KW-1185">Reference proteome</keyword>
<sequence length="436" mass="50635">MVTEHPKVLIISHNAFSKTLNNGKTYSSLFSGWPKGKIAQLYFQNEHPNFDVCENYFHITDEHILKRKKRDVGQVVNCDSLKSIRRTQSPIHSLARKKPMPILTTFRDIIWNSKKWNNPKLRNWIEQFSPDVIFFVGGGSTFSYKITEEISKRFNLPVLLYYTDDYLTAGPSLGVFEWINLFKLKTYLTKFMPLVNKIFVIGEDMKREYSLKFNKECIPIMNSVNIKEFQQVKIQDTASKDSNQVNIAYFGGLHLKRWETLAKLGKMIKLVSTKEGIHFKLFIYTNQKPDKEILDQLNQPPHIQYMGSVSPTEIIGEMLKYDLLIHAESFQEKMIRKTRLSISTKIPEYLATGKPILAVGPSNLSSIRYLKSKTSSFILEDLSDENIRETLRRIYNSRADLAFIGEENIEIAKQNHSIEKEREKIRKAILESVYSN</sequence>
<evidence type="ECO:0000313" key="2">
    <source>
        <dbReference type="Proteomes" id="UP000031563"/>
    </source>
</evidence>
<name>A0A0F5I6V5_BACTR</name>